<reference evidence="3 4" key="1">
    <citation type="submission" date="2018-09" db="EMBL/GenBank/DDBJ databases">
        <title>Murine metabolic-syndrome-specific gut microbial biobank.</title>
        <authorList>
            <person name="Liu C."/>
        </authorList>
    </citation>
    <scope>NUCLEOTIDE SEQUENCE [LARGE SCALE GENOMIC DNA]</scope>
    <source>
        <strain evidence="3 4">C-30</strain>
    </source>
</reference>
<accession>A0A4Q2B0P0</accession>
<dbReference type="Gene3D" id="3.40.50.1390">
    <property type="entry name" value="Resolvase, N-terminal catalytic domain"/>
    <property type="match status" value="1"/>
</dbReference>
<dbReference type="InterPro" id="IPR038109">
    <property type="entry name" value="DNA_bind_recomb_sf"/>
</dbReference>
<sequence length="545" mass="62267">MARKSRKNTAQTPAVKTGMKVWKAALYIRLSVEFNGQRGDSLETQKKIMESFAALHPDIQVSGIYTDNGITGRTFERAAFQQMLADVEAGKINCIIVKDLSRLGRSTIDTGYYIEKYFPVRQVRFIAVNDQYDSEADQNSGEHIILPFKNMVNEAYAADISRKVRSQTRQSMKSGDYVGARPPYGYRKDPENCHKLIVNEETAPAVRDIFQWAADGVSLNRIATRLNEQGIITPGFYLVKCGLIKPSRLMGSGNWQTWTITKILADEVYVGDMVQGKTKTIGHKQVPTEPEEWIVVRDTHEPLIRRELFEKVQELRRQAAEKSRDQTGIPYTENVLRGRIFCGHCGKNLHRKRSHGVYYFHCISNGRIAKDYCPGVCLKETDLFDIILAYIMKEAETVIGNNLRLKEQDPRIAERKASAEKEQKRLLASVEQNRSFLRSLYENLVTGILTSGEYAELKQDYESRITADMAQAQALDEQQKELQKQLHKFSSLAKKLAMIDGNTKLTARLVDELIEKVIVRDRQNVEIVFRFRCGFEQVREVLAHE</sequence>
<name>A0A4Q2B0P0_9LACO</name>
<dbReference type="PANTHER" id="PTHR30461:SF23">
    <property type="entry name" value="DNA RECOMBINASE-RELATED"/>
    <property type="match status" value="1"/>
</dbReference>
<dbReference type="PROSITE" id="PS51736">
    <property type="entry name" value="RECOMBINASES_3"/>
    <property type="match status" value="1"/>
</dbReference>
<dbReference type="Pfam" id="PF00239">
    <property type="entry name" value="Resolvase"/>
    <property type="match status" value="1"/>
</dbReference>
<dbReference type="InterPro" id="IPR025827">
    <property type="entry name" value="Zn_ribbon_recom_dom"/>
</dbReference>
<dbReference type="EMBL" id="QZFR01000013">
    <property type="protein sequence ID" value="RXV75011.1"/>
    <property type="molecule type" value="Genomic_DNA"/>
</dbReference>
<dbReference type="InterPro" id="IPR036162">
    <property type="entry name" value="Resolvase-like_N_sf"/>
</dbReference>
<protein>
    <submittedName>
        <fullName evidence="3">Recombinase TnpX</fullName>
    </submittedName>
</protein>
<feature type="domain" description="Recombinase" evidence="2">
    <location>
        <begin position="183"/>
        <end position="322"/>
    </location>
</feature>
<feature type="domain" description="Resolvase/invertase-type recombinase catalytic" evidence="1">
    <location>
        <begin position="23"/>
        <end position="175"/>
    </location>
</feature>
<dbReference type="Gene3D" id="3.90.1750.20">
    <property type="entry name" value="Putative Large Serine Recombinase, Chain B, Domain 2"/>
    <property type="match status" value="1"/>
</dbReference>
<dbReference type="InterPro" id="IPR011109">
    <property type="entry name" value="DNA_bind_recombinase_dom"/>
</dbReference>
<dbReference type="GO" id="GO:0000150">
    <property type="term" value="F:DNA strand exchange activity"/>
    <property type="evidence" value="ECO:0007669"/>
    <property type="project" value="InterPro"/>
</dbReference>
<dbReference type="SUPFAM" id="SSF53041">
    <property type="entry name" value="Resolvase-like"/>
    <property type="match status" value="1"/>
</dbReference>
<dbReference type="PANTHER" id="PTHR30461">
    <property type="entry name" value="DNA-INVERTASE FROM LAMBDOID PROPHAGE"/>
    <property type="match status" value="1"/>
</dbReference>
<evidence type="ECO:0000313" key="3">
    <source>
        <dbReference type="EMBL" id="RXV75011.1"/>
    </source>
</evidence>
<dbReference type="Pfam" id="PF13408">
    <property type="entry name" value="Zn_ribbon_recom"/>
    <property type="match status" value="1"/>
</dbReference>
<organism evidence="3 4">
    <name type="scientific">Ligilactobacillus murinus</name>
    <dbReference type="NCBI Taxonomy" id="1622"/>
    <lineage>
        <taxon>Bacteria</taxon>
        <taxon>Bacillati</taxon>
        <taxon>Bacillota</taxon>
        <taxon>Bacilli</taxon>
        <taxon>Lactobacillales</taxon>
        <taxon>Lactobacillaceae</taxon>
        <taxon>Ligilactobacillus</taxon>
    </lineage>
</organism>
<evidence type="ECO:0000259" key="2">
    <source>
        <dbReference type="PROSITE" id="PS51737"/>
    </source>
</evidence>
<dbReference type="SMART" id="SM00857">
    <property type="entry name" value="Resolvase"/>
    <property type="match status" value="1"/>
</dbReference>
<dbReference type="InterPro" id="IPR006119">
    <property type="entry name" value="Resolv_N"/>
</dbReference>
<dbReference type="Proteomes" id="UP000289316">
    <property type="component" value="Unassembled WGS sequence"/>
</dbReference>
<comment type="caution">
    <text evidence="3">The sequence shown here is derived from an EMBL/GenBank/DDBJ whole genome shotgun (WGS) entry which is preliminary data.</text>
</comment>
<dbReference type="OrthoDB" id="9811097at2"/>
<evidence type="ECO:0000259" key="1">
    <source>
        <dbReference type="PROSITE" id="PS51736"/>
    </source>
</evidence>
<dbReference type="RefSeq" id="WP_129303234.1">
    <property type="nucleotide sequence ID" value="NZ_QZFR01000013.1"/>
</dbReference>
<evidence type="ECO:0000313" key="4">
    <source>
        <dbReference type="Proteomes" id="UP000289316"/>
    </source>
</evidence>
<dbReference type="PROSITE" id="PS51737">
    <property type="entry name" value="RECOMBINASE_DNA_BIND"/>
    <property type="match status" value="1"/>
</dbReference>
<dbReference type="AlphaFoldDB" id="A0A4Q2B0P0"/>
<gene>
    <name evidence="3" type="ORF">D6C19_03060</name>
</gene>
<dbReference type="InterPro" id="IPR050639">
    <property type="entry name" value="SSR_resolvase"/>
</dbReference>
<dbReference type="GO" id="GO:0003677">
    <property type="term" value="F:DNA binding"/>
    <property type="evidence" value="ECO:0007669"/>
    <property type="project" value="InterPro"/>
</dbReference>
<dbReference type="Pfam" id="PF07508">
    <property type="entry name" value="Recombinase"/>
    <property type="match status" value="1"/>
</dbReference>
<proteinExistence type="predicted"/>